<name>W1PYF8_AMBTC</name>
<evidence type="ECO:0000313" key="3">
    <source>
        <dbReference type="Proteomes" id="UP000017836"/>
    </source>
</evidence>
<reference evidence="3" key="1">
    <citation type="journal article" date="2013" name="Science">
        <title>The Amborella genome and the evolution of flowering plants.</title>
        <authorList>
            <consortium name="Amborella Genome Project"/>
        </authorList>
    </citation>
    <scope>NUCLEOTIDE SEQUENCE [LARGE SCALE GENOMIC DNA]</scope>
</reference>
<keyword evidence="1" id="KW-0812">Transmembrane</keyword>
<evidence type="ECO:0000313" key="2">
    <source>
        <dbReference type="EMBL" id="ERN12991.1"/>
    </source>
</evidence>
<organism evidence="2 3">
    <name type="scientific">Amborella trichopoda</name>
    <dbReference type="NCBI Taxonomy" id="13333"/>
    <lineage>
        <taxon>Eukaryota</taxon>
        <taxon>Viridiplantae</taxon>
        <taxon>Streptophyta</taxon>
        <taxon>Embryophyta</taxon>
        <taxon>Tracheophyta</taxon>
        <taxon>Spermatophyta</taxon>
        <taxon>Magnoliopsida</taxon>
        <taxon>Amborellales</taxon>
        <taxon>Amborellaceae</taxon>
        <taxon>Amborella</taxon>
    </lineage>
</organism>
<feature type="transmembrane region" description="Helical" evidence="1">
    <location>
        <begin position="51"/>
        <end position="71"/>
    </location>
</feature>
<keyword evidence="1" id="KW-0472">Membrane</keyword>
<proteinExistence type="predicted"/>
<protein>
    <submittedName>
        <fullName evidence="2">Uncharacterized protein</fullName>
    </submittedName>
</protein>
<keyword evidence="3" id="KW-1185">Reference proteome</keyword>
<dbReference type="Proteomes" id="UP000017836">
    <property type="component" value="Unassembled WGS sequence"/>
</dbReference>
<keyword evidence="1" id="KW-1133">Transmembrane helix</keyword>
<dbReference type="AlphaFoldDB" id="W1PYF8"/>
<dbReference type="EMBL" id="KI392591">
    <property type="protein sequence ID" value="ERN12991.1"/>
    <property type="molecule type" value="Genomic_DNA"/>
</dbReference>
<accession>W1PYF8</accession>
<sequence>MPSFSLEDEDMEARKADLVVGWFHNPHLAQPVLAKKWNAQSFLAKNWSSLWAKQFLLVVFLWWSIAAKMRISPFRRAAKKKHSRIVVQGSIDRLALVNIDEVKQPKLVGYEMEVPRCGGRTIGS</sequence>
<evidence type="ECO:0000256" key="1">
    <source>
        <dbReference type="SAM" id="Phobius"/>
    </source>
</evidence>
<dbReference type="Gramene" id="ERN12991">
    <property type="protein sequence ID" value="ERN12991"/>
    <property type="gene ID" value="AMTR_s00040p00068730"/>
</dbReference>
<gene>
    <name evidence="2" type="ORF">AMTR_s00040p00068730</name>
</gene>
<dbReference type="HOGENOM" id="CLU_2006980_0_0_1"/>